<protein>
    <submittedName>
        <fullName evidence="1">Uncharacterized protein</fullName>
    </submittedName>
</protein>
<dbReference type="AlphaFoldDB" id="A0A5N5TQY3"/>
<proteinExistence type="predicted"/>
<gene>
    <name evidence="1" type="ORF">TUM17379_17850</name>
</gene>
<dbReference type="GeneID" id="93808831"/>
<dbReference type="EMBL" id="AP024613">
    <property type="protein sequence ID" value="BCV44767.1"/>
    <property type="molecule type" value="Genomic_DNA"/>
</dbReference>
<accession>A0A5N5TQY3</accession>
<name>A0A5N5TQY3_9GAMM</name>
<dbReference type="Proteomes" id="UP000825078">
    <property type="component" value="Chromosome"/>
</dbReference>
<dbReference type="RefSeq" id="WP_025010480.1">
    <property type="nucleotide sequence ID" value="NZ_AP024610.1"/>
</dbReference>
<evidence type="ECO:0000313" key="2">
    <source>
        <dbReference type="Proteomes" id="UP000825078"/>
    </source>
</evidence>
<organism evidence="1 2">
    <name type="scientific">Shewanella algae</name>
    <dbReference type="NCBI Taxonomy" id="38313"/>
    <lineage>
        <taxon>Bacteria</taxon>
        <taxon>Pseudomonadati</taxon>
        <taxon>Pseudomonadota</taxon>
        <taxon>Gammaproteobacteria</taxon>
        <taxon>Alteromonadales</taxon>
        <taxon>Shewanellaceae</taxon>
        <taxon>Shewanella</taxon>
    </lineage>
</organism>
<reference evidence="1" key="1">
    <citation type="submission" date="2021-05" db="EMBL/GenBank/DDBJ databases">
        <title>Molecular characterization for Shewanella algae harboring chromosomal blaOXA-55-like strains isolated from clinical and environment sample.</title>
        <authorList>
            <person name="Ohama Y."/>
            <person name="Aoki K."/>
            <person name="Harada S."/>
            <person name="Moriya K."/>
            <person name="Ishii Y."/>
            <person name="Tateda K."/>
        </authorList>
    </citation>
    <scope>NUCLEOTIDE SEQUENCE</scope>
    <source>
        <strain evidence="1">TUM17379</strain>
    </source>
</reference>
<sequence>MQAVFKQTEGDYLEAVIEVAGQPLTVMDEFGGDSLTYGEIIDIELSVGIACEQEDQNTMLAGNPEGLRQLQHIQGWSYRAFGTITDITQGAVIDVGLCRLEAPFDSNISGESIAFTILRLDARAVPSSD</sequence>
<evidence type="ECO:0000313" key="1">
    <source>
        <dbReference type="EMBL" id="BCV44767.1"/>
    </source>
</evidence>